<sequence length="50" mass="5513">MSNELADQQQLVLKVATRRRPALIAGQVVSAGQSVAVKPIETSGYLWRLY</sequence>
<dbReference type="Proteomes" id="UP001589610">
    <property type="component" value="Unassembled WGS sequence"/>
</dbReference>
<proteinExistence type="predicted"/>
<dbReference type="RefSeq" id="WP_386156819.1">
    <property type="nucleotide sequence ID" value="NZ_JBHMBS010000005.1"/>
</dbReference>
<organism evidence="1 2">
    <name type="scientific">Streptosporangium vulgare</name>
    <dbReference type="NCBI Taxonomy" id="46190"/>
    <lineage>
        <taxon>Bacteria</taxon>
        <taxon>Bacillati</taxon>
        <taxon>Actinomycetota</taxon>
        <taxon>Actinomycetes</taxon>
        <taxon>Streptosporangiales</taxon>
        <taxon>Streptosporangiaceae</taxon>
        <taxon>Streptosporangium</taxon>
    </lineage>
</organism>
<evidence type="ECO:0000313" key="2">
    <source>
        <dbReference type="Proteomes" id="UP001589610"/>
    </source>
</evidence>
<evidence type="ECO:0000313" key="1">
    <source>
        <dbReference type="EMBL" id="MFB9676605.1"/>
    </source>
</evidence>
<accession>A0ABV5TDX2</accession>
<gene>
    <name evidence="1" type="ORF">ACFFRH_14010</name>
</gene>
<name>A0ABV5TDX2_9ACTN</name>
<protein>
    <submittedName>
        <fullName evidence="1">Uncharacterized protein</fullName>
    </submittedName>
</protein>
<reference evidence="1 2" key="1">
    <citation type="submission" date="2024-09" db="EMBL/GenBank/DDBJ databases">
        <authorList>
            <person name="Sun Q."/>
            <person name="Mori K."/>
        </authorList>
    </citation>
    <scope>NUCLEOTIDE SEQUENCE [LARGE SCALE GENOMIC DNA]</scope>
    <source>
        <strain evidence="1 2">JCM 3028</strain>
    </source>
</reference>
<dbReference type="EMBL" id="JBHMBS010000005">
    <property type="protein sequence ID" value="MFB9676605.1"/>
    <property type="molecule type" value="Genomic_DNA"/>
</dbReference>
<comment type="caution">
    <text evidence="1">The sequence shown here is derived from an EMBL/GenBank/DDBJ whole genome shotgun (WGS) entry which is preliminary data.</text>
</comment>
<keyword evidence="2" id="KW-1185">Reference proteome</keyword>